<name>A0ABT2F7U4_9STRE</name>
<feature type="transmembrane region" description="Helical" evidence="1">
    <location>
        <begin position="648"/>
        <end position="668"/>
    </location>
</feature>
<evidence type="ECO:0000256" key="1">
    <source>
        <dbReference type="SAM" id="Phobius"/>
    </source>
</evidence>
<dbReference type="EMBL" id="JANUXX010000006">
    <property type="protein sequence ID" value="MCS4488479.1"/>
    <property type="molecule type" value="Genomic_DNA"/>
</dbReference>
<comment type="caution">
    <text evidence="2">The sequence shown here is derived from an EMBL/GenBank/DDBJ whole genome shotgun (WGS) entry which is preliminary data.</text>
</comment>
<feature type="transmembrane region" description="Helical" evidence="1">
    <location>
        <begin position="277"/>
        <end position="298"/>
    </location>
</feature>
<evidence type="ECO:0000313" key="2">
    <source>
        <dbReference type="EMBL" id="MCS4488479.1"/>
    </source>
</evidence>
<organism evidence="2 3">
    <name type="scientific">Streptococcus sciuri</name>
    <dbReference type="NCBI Taxonomy" id="2973939"/>
    <lineage>
        <taxon>Bacteria</taxon>
        <taxon>Bacillati</taxon>
        <taxon>Bacillota</taxon>
        <taxon>Bacilli</taxon>
        <taxon>Lactobacillales</taxon>
        <taxon>Streptococcaceae</taxon>
        <taxon>Streptococcus</taxon>
    </lineage>
</organism>
<reference evidence="2 3" key="1">
    <citation type="journal article" date="2023" name="Int. J. Syst. Evol. Microbiol.">
        <title>Streptococcus sciuri sp. nov., Staphylococcus marylandisciuri sp. nov. and Staphylococcus americanisciuri sp. nov., isolated from faeces of eastern grey squirrel (Sciurus carolinensis).</title>
        <authorList>
            <person name="Volokhov D.V."/>
            <person name="Zagorodnyaya T.A."/>
            <person name="Furtak V.A."/>
            <person name="Nattanmai G."/>
            <person name="Randall L."/>
            <person name="Jose S."/>
            <person name="Gao Y."/>
            <person name="Eisenberg T."/>
            <person name="Delmonte P."/>
            <person name="Blom J."/>
            <person name="Mitchell K.K."/>
        </authorList>
    </citation>
    <scope>NUCLEOTIDE SEQUENCE [LARGE SCALE GENOMIC DNA]</scope>
    <source>
        <strain evidence="2 3">SQ9-PEA</strain>
    </source>
</reference>
<dbReference type="RefSeq" id="WP_259138704.1">
    <property type="nucleotide sequence ID" value="NZ_JANUXX010000006.1"/>
</dbReference>
<keyword evidence="1" id="KW-0812">Transmembrane</keyword>
<feature type="transmembrane region" description="Helical" evidence="1">
    <location>
        <begin position="197"/>
        <end position="220"/>
    </location>
</feature>
<keyword evidence="1" id="KW-1133">Transmembrane helix</keyword>
<proteinExistence type="predicted"/>
<keyword evidence="3" id="KW-1185">Reference proteome</keyword>
<feature type="transmembrane region" description="Helical" evidence="1">
    <location>
        <begin position="232"/>
        <end position="257"/>
    </location>
</feature>
<feature type="transmembrane region" description="Helical" evidence="1">
    <location>
        <begin position="318"/>
        <end position="339"/>
    </location>
</feature>
<gene>
    <name evidence="2" type="ORF">NXS10_05845</name>
</gene>
<sequence length="685" mass="77539">MKKALLLILATIMICLGFLLTHFFKIKEMVRVNNIESSFYTTSFYIRESSQSPKELLSLFEQLSKQYHVSIVKTDFQDNDVVKSGVFDEETFPVSNLGLNHLSFKNNPDGIYTNVSQKDRLGSVSVFLNAKTVRIQQLSTYLKNHANSINGSYTITSTLPYSKEAILNDISAFLGVTSKELTEQKMFVEVGYVNKNVIITVIILIILVIMLLLGIFIYPLTQMKSIGIMKTLGYSNLAIFIDYLKPQILTLILTSFIMDFCCSFLKAKPQYYLMSLVWSQCLVFLLFSLLSLLVFSLIQTITISAMLRGFNNYKAGEYIGYTVKLFMIGVVAVVSLIAIPNLKDLASARANYTLWHKYASHLVTIEAYKLDDQLNNAMVSNTPSFYQYFAKVYTTLEKEIGAYYIRYDTLSPSKLPIMSVNHHYLQSIDLPVEDDNTDVRLFLVPERLRSQEKGLKEQLSQYAISLLPYEQQEKVSVPIKINYYSQKKTVFSFSDVSNQQVTNPIFLLVTDHLAYEESAYLATTGLNSPIKFKNTNQNLAEAESVASLGHNGTDVKWSSLSSIAQTNVSSLEDGLKNLLGLAGIFVVLNLAVSYFLATILLRCKHQYLNTTRLLGWRLYDRFKLLFSLLLVSYCIPLCILVFLTPSLIVVALFGLYSIFDLSVLMLLISRSEKKLLADNLKRGEV</sequence>
<feature type="transmembrane region" description="Helical" evidence="1">
    <location>
        <begin position="578"/>
        <end position="601"/>
    </location>
</feature>
<evidence type="ECO:0008006" key="4">
    <source>
        <dbReference type="Google" id="ProtNLM"/>
    </source>
</evidence>
<feature type="transmembrane region" description="Helical" evidence="1">
    <location>
        <begin position="622"/>
        <end position="642"/>
    </location>
</feature>
<keyword evidence="1" id="KW-0472">Membrane</keyword>
<evidence type="ECO:0000313" key="3">
    <source>
        <dbReference type="Proteomes" id="UP001206548"/>
    </source>
</evidence>
<protein>
    <recommendedName>
        <fullName evidence="4">DUF1430 domain-containing protein</fullName>
    </recommendedName>
</protein>
<accession>A0ABT2F7U4</accession>
<dbReference type="Proteomes" id="UP001206548">
    <property type="component" value="Unassembled WGS sequence"/>
</dbReference>